<organism evidence="1 2">
    <name type="scientific">Prolemur simus</name>
    <name type="common">Greater bamboo lemur</name>
    <name type="synonym">Hapalemur simus</name>
    <dbReference type="NCBI Taxonomy" id="1328070"/>
    <lineage>
        <taxon>Eukaryota</taxon>
        <taxon>Metazoa</taxon>
        <taxon>Chordata</taxon>
        <taxon>Craniata</taxon>
        <taxon>Vertebrata</taxon>
        <taxon>Euteleostomi</taxon>
        <taxon>Mammalia</taxon>
        <taxon>Eutheria</taxon>
        <taxon>Euarchontoglires</taxon>
        <taxon>Primates</taxon>
        <taxon>Strepsirrhini</taxon>
        <taxon>Lemuriformes</taxon>
        <taxon>Lemuridae</taxon>
        <taxon>Prolemur</taxon>
    </lineage>
</organism>
<dbReference type="GeneTree" id="ENSGT00900000143390"/>
<name>A0A8C8YY19_PROSS</name>
<dbReference type="Ensembl" id="ENSPSMT00000012350.1">
    <property type="protein sequence ID" value="ENSPSMP00000010575.1"/>
    <property type="gene ID" value="ENSPSMG00000007653.1"/>
</dbReference>
<reference evidence="1" key="2">
    <citation type="submission" date="2025-09" db="UniProtKB">
        <authorList>
            <consortium name="Ensembl"/>
        </authorList>
    </citation>
    <scope>IDENTIFICATION</scope>
</reference>
<reference evidence="1" key="1">
    <citation type="submission" date="2025-08" db="UniProtKB">
        <authorList>
            <consortium name="Ensembl"/>
        </authorList>
    </citation>
    <scope>IDENTIFICATION</scope>
</reference>
<accession>A0A8C8YY19</accession>
<keyword evidence="2" id="KW-1185">Reference proteome</keyword>
<dbReference type="Proteomes" id="UP000694414">
    <property type="component" value="Unplaced"/>
</dbReference>
<sequence length="68" mass="8119">MYTVCLIFIHKNESDSECFSQLTYRALNILRQVHRSESLKNSQSLWDLGKHYINQFCVLLLFLFIVCF</sequence>
<evidence type="ECO:0000313" key="2">
    <source>
        <dbReference type="Proteomes" id="UP000694414"/>
    </source>
</evidence>
<evidence type="ECO:0000313" key="1">
    <source>
        <dbReference type="Ensembl" id="ENSPSMP00000010575.1"/>
    </source>
</evidence>
<proteinExistence type="predicted"/>
<protein>
    <submittedName>
        <fullName evidence="1">Uncharacterized protein</fullName>
    </submittedName>
</protein>
<dbReference type="AlphaFoldDB" id="A0A8C8YY19"/>